<evidence type="ECO:0000313" key="3">
    <source>
        <dbReference type="EMBL" id="RMY90727.1"/>
    </source>
</evidence>
<dbReference type="Proteomes" id="UP000281468">
    <property type="component" value="Unassembled WGS sequence"/>
</dbReference>
<dbReference type="EMBL" id="QWIQ01001114">
    <property type="protein sequence ID" value="RMY69943.1"/>
    <property type="molecule type" value="Genomic_DNA"/>
</dbReference>
<feature type="compositionally biased region" description="Gly residues" evidence="1">
    <location>
        <begin position="153"/>
        <end position="172"/>
    </location>
</feature>
<gene>
    <name evidence="2" type="ORF">D0862_14808</name>
    <name evidence="3" type="ORF">D0864_06197</name>
</gene>
<dbReference type="VEuPathDB" id="FungiDB:BTJ68_08202"/>
<accession>A0A3M7E0J4</accession>
<evidence type="ECO:0000313" key="5">
    <source>
        <dbReference type="Proteomes" id="UP000281468"/>
    </source>
</evidence>
<feature type="region of interest" description="Disordered" evidence="1">
    <location>
        <begin position="60"/>
        <end position="90"/>
    </location>
</feature>
<sequence length="244" mass="25476">MATTQGSPTADILRQVFAEYSSRLSIDGASQLLVSDTPTALQIADLTKEVRSSYGPRITIATRGTDSSSSPGSAGVGSTPTNLPEDLNCSTEPLDSLTAKMDHFTHAVFIVQGTEDPKFVMQGFKWMHYALRPKGIAVVIALKVESGKSAADGVGGGGGGGNGEGQGGSGSGGKEEGGGFTVALEDKILYQTKGRAKGLGDVLEFAGFERGKIRSWEVQTEGSFGGRRREGNVVLAMKWDQLTG</sequence>
<dbReference type="EMBL" id="QWIO01000608">
    <property type="protein sequence ID" value="RMY90727.1"/>
    <property type="molecule type" value="Genomic_DNA"/>
</dbReference>
<dbReference type="AlphaFoldDB" id="A0A3M7E0J4"/>
<evidence type="ECO:0000256" key="1">
    <source>
        <dbReference type="SAM" id="MobiDB-lite"/>
    </source>
</evidence>
<organism evidence="2 5">
    <name type="scientific">Hortaea werneckii</name>
    <name type="common">Black yeast</name>
    <name type="synonym">Cladosporium werneckii</name>
    <dbReference type="NCBI Taxonomy" id="91943"/>
    <lineage>
        <taxon>Eukaryota</taxon>
        <taxon>Fungi</taxon>
        <taxon>Dikarya</taxon>
        <taxon>Ascomycota</taxon>
        <taxon>Pezizomycotina</taxon>
        <taxon>Dothideomycetes</taxon>
        <taxon>Dothideomycetidae</taxon>
        <taxon>Mycosphaerellales</taxon>
        <taxon>Teratosphaeriaceae</taxon>
        <taxon>Hortaea</taxon>
    </lineage>
</organism>
<evidence type="ECO:0000313" key="2">
    <source>
        <dbReference type="EMBL" id="RMY69943.1"/>
    </source>
</evidence>
<feature type="compositionally biased region" description="Low complexity" evidence="1">
    <location>
        <begin position="62"/>
        <end position="81"/>
    </location>
</feature>
<name>A0A3M7E0J4_HORWE</name>
<comment type="caution">
    <text evidence="2">The sequence shown here is derived from an EMBL/GenBank/DDBJ whole genome shotgun (WGS) entry which is preliminary data.</text>
</comment>
<feature type="region of interest" description="Disordered" evidence="1">
    <location>
        <begin position="151"/>
        <end position="177"/>
    </location>
</feature>
<dbReference type="OrthoDB" id="3893917at2759"/>
<evidence type="ECO:0000313" key="4">
    <source>
        <dbReference type="Proteomes" id="UP000269539"/>
    </source>
</evidence>
<proteinExistence type="predicted"/>
<reference evidence="4 5" key="1">
    <citation type="journal article" date="2018" name="BMC Genomics">
        <title>Genomic evidence for intraspecific hybridization in a clonal and extremely halotolerant yeast.</title>
        <authorList>
            <person name="Gostincar C."/>
            <person name="Stajich J.E."/>
            <person name="Zupancic J."/>
            <person name="Zalar P."/>
            <person name="Gunde-Cimerman N."/>
        </authorList>
    </citation>
    <scope>NUCLEOTIDE SEQUENCE [LARGE SCALE GENOMIC DNA]</scope>
    <source>
        <strain evidence="3 4">EXF-10513</strain>
        <strain evidence="2 5">EXF-171</strain>
    </source>
</reference>
<dbReference type="Proteomes" id="UP000269539">
    <property type="component" value="Unassembled WGS sequence"/>
</dbReference>
<protein>
    <submittedName>
        <fullName evidence="2">Uncharacterized protein</fullName>
    </submittedName>
</protein>